<dbReference type="AlphaFoldDB" id="A0A3Q9BLD1"/>
<dbReference type="InterPro" id="IPR045584">
    <property type="entry name" value="Pilin-like"/>
</dbReference>
<evidence type="ECO:0000313" key="6">
    <source>
        <dbReference type="Proteomes" id="UP000273326"/>
    </source>
</evidence>
<reference evidence="6" key="1">
    <citation type="submission" date="2018-12" db="EMBL/GenBank/DDBJ databases">
        <title>Complete genome sequencing of Jeotgalibaca sp. H21T32.</title>
        <authorList>
            <person name="Bae J.-W."/>
            <person name="Lee S.-Y."/>
        </authorList>
    </citation>
    <scope>NUCLEOTIDE SEQUENCE [LARGE SCALE GENOMIC DNA]</scope>
    <source>
        <strain evidence="6">H21T32</strain>
    </source>
</reference>
<dbReference type="RefSeq" id="WP_126108763.1">
    <property type="nucleotide sequence ID" value="NZ_CP034465.1"/>
</dbReference>
<keyword evidence="6" id="KW-1185">Reference proteome</keyword>
<feature type="transmembrane region" description="Helical" evidence="4">
    <location>
        <begin position="20"/>
        <end position="39"/>
    </location>
</feature>
<keyword evidence="4" id="KW-0472">Membrane</keyword>
<sequence length="116" mass="12716">MRNRMKQLLNKEDGFTLVELLGVIVILGLIIAIAIPGIGKIVENAREKTADAQQELILDAAQLYFLQEGDNATSVTVETLIEKDYLEDKPGLSDNETVITQEEAKSGKLTNKESGN</sequence>
<evidence type="ECO:0000256" key="4">
    <source>
        <dbReference type="SAM" id="Phobius"/>
    </source>
</evidence>
<dbReference type="NCBIfam" id="TIGR02532">
    <property type="entry name" value="IV_pilin_GFxxxE"/>
    <property type="match status" value="1"/>
</dbReference>
<dbReference type="Pfam" id="PF07963">
    <property type="entry name" value="N_methyl"/>
    <property type="match status" value="1"/>
</dbReference>
<protein>
    <submittedName>
        <fullName evidence="5">Prepilin-type N-terminal cleavage/methylation domain-containing protein</fullName>
    </submittedName>
</protein>
<dbReference type="Gene3D" id="3.30.700.10">
    <property type="entry name" value="Glycoprotein, Type 4 Pilin"/>
    <property type="match status" value="1"/>
</dbReference>
<proteinExistence type="predicted"/>
<organism evidence="5 6">
    <name type="scientific">Jeotgalibaca ciconiae</name>
    <dbReference type="NCBI Taxonomy" id="2496265"/>
    <lineage>
        <taxon>Bacteria</taxon>
        <taxon>Bacillati</taxon>
        <taxon>Bacillota</taxon>
        <taxon>Bacilli</taxon>
        <taxon>Lactobacillales</taxon>
        <taxon>Carnobacteriaceae</taxon>
        <taxon>Jeotgalibaca</taxon>
    </lineage>
</organism>
<dbReference type="EMBL" id="CP034465">
    <property type="protein sequence ID" value="AZP03673.1"/>
    <property type="molecule type" value="Genomic_DNA"/>
</dbReference>
<comment type="subcellular location">
    <subcellularLocation>
        <location evidence="1">Cell surface</location>
    </subcellularLocation>
</comment>
<dbReference type="SUPFAM" id="SSF54523">
    <property type="entry name" value="Pili subunits"/>
    <property type="match status" value="1"/>
</dbReference>
<dbReference type="KEGG" id="jeh:EJN90_02735"/>
<dbReference type="Proteomes" id="UP000273326">
    <property type="component" value="Chromosome"/>
</dbReference>
<evidence type="ECO:0000313" key="5">
    <source>
        <dbReference type="EMBL" id="AZP03673.1"/>
    </source>
</evidence>
<evidence type="ECO:0000256" key="3">
    <source>
        <dbReference type="SAM" id="MobiDB-lite"/>
    </source>
</evidence>
<evidence type="ECO:0000256" key="1">
    <source>
        <dbReference type="ARBA" id="ARBA00004241"/>
    </source>
</evidence>
<accession>A0A3Q9BLD1</accession>
<keyword evidence="2" id="KW-0178">Competence</keyword>
<gene>
    <name evidence="5" type="ORF">EJN90_02735</name>
</gene>
<name>A0A3Q9BLD1_9LACT</name>
<keyword evidence="4" id="KW-0812">Transmembrane</keyword>
<dbReference type="InterPro" id="IPR012902">
    <property type="entry name" value="N_methyl_site"/>
</dbReference>
<dbReference type="GO" id="GO:0009986">
    <property type="term" value="C:cell surface"/>
    <property type="evidence" value="ECO:0007669"/>
    <property type="project" value="UniProtKB-SubCell"/>
</dbReference>
<dbReference type="GO" id="GO:0030420">
    <property type="term" value="P:establishment of competence for transformation"/>
    <property type="evidence" value="ECO:0007669"/>
    <property type="project" value="UniProtKB-KW"/>
</dbReference>
<keyword evidence="4" id="KW-1133">Transmembrane helix</keyword>
<feature type="region of interest" description="Disordered" evidence="3">
    <location>
        <begin position="89"/>
        <end position="116"/>
    </location>
</feature>
<dbReference type="OrthoDB" id="2168776at2"/>
<evidence type="ECO:0000256" key="2">
    <source>
        <dbReference type="ARBA" id="ARBA00023287"/>
    </source>
</evidence>